<gene>
    <name evidence="1" type="ORF">F2P81_014486</name>
</gene>
<evidence type="ECO:0000313" key="2">
    <source>
        <dbReference type="Proteomes" id="UP000438429"/>
    </source>
</evidence>
<protein>
    <submittedName>
        <fullName evidence="1">Uncharacterized protein</fullName>
    </submittedName>
</protein>
<proteinExistence type="predicted"/>
<accession>A0A6A4SAH0</accession>
<dbReference type="EMBL" id="VEVO01000013">
    <property type="protein sequence ID" value="KAF0032196.1"/>
    <property type="molecule type" value="Genomic_DNA"/>
</dbReference>
<dbReference type="Proteomes" id="UP000438429">
    <property type="component" value="Unassembled WGS sequence"/>
</dbReference>
<dbReference type="AlphaFoldDB" id="A0A6A4SAH0"/>
<comment type="caution">
    <text evidence="1">The sequence shown here is derived from an EMBL/GenBank/DDBJ whole genome shotgun (WGS) entry which is preliminary data.</text>
</comment>
<reference evidence="1 2" key="1">
    <citation type="submission" date="2019-06" db="EMBL/GenBank/DDBJ databases">
        <title>Draft genomes of female and male turbot (Scophthalmus maximus).</title>
        <authorList>
            <person name="Xu H."/>
            <person name="Xu X.-W."/>
            <person name="Shao C."/>
            <person name="Chen S."/>
        </authorList>
    </citation>
    <scope>NUCLEOTIDE SEQUENCE [LARGE SCALE GENOMIC DNA]</scope>
    <source>
        <strain evidence="1">Ysfricsl-2016a</strain>
        <tissue evidence="1">Blood</tissue>
    </source>
</reference>
<sequence>MTESLTADKPSGVRVTKRMNPFASLPCSTDKYTQTSVGPRYHCVCVDSTTTPVLTGCIEQHMLQHHRHRTAMYCDMKELYHVTPASRCGSTDEPMTELQTRCLYADPGLPACPDSSKSSVFK</sequence>
<name>A0A6A4SAH0_SCOMX</name>
<evidence type="ECO:0000313" key="1">
    <source>
        <dbReference type="EMBL" id="KAF0032196.1"/>
    </source>
</evidence>
<organism evidence="1 2">
    <name type="scientific">Scophthalmus maximus</name>
    <name type="common">Turbot</name>
    <name type="synonym">Psetta maxima</name>
    <dbReference type="NCBI Taxonomy" id="52904"/>
    <lineage>
        <taxon>Eukaryota</taxon>
        <taxon>Metazoa</taxon>
        <taxon>Chordata</taxon>
        <taxon>Craniata</taxon>
        <taxon>Vertebrata</taxon>
        <taxon>Euteleostomi</taxon>
        <taxon>Actinopterygii</taxon>
        <taxon>Neopterygii</taxon>
        <taxon>Teleostei</taxon>
        <taxon>Neoteleostei</taxon>
        <taxon>Acanthomorphata</taxon>
        <taxon>Carangaria</taxon>
        <taxon>Pleuronectiformes</taxon>
        <taxon>Pleuronectoidei</taxon>
        <taxon>Scophthalmidae</taxon>
        <taxon>Scophthalmus</taxon>
    </lineage>
</organism>